<proteinExistence type="predicted"/>
<sequence length="40" mass="4286">MVTQRGASREARAKIRAQAAAAQVLATRARGLPRSFIHAP</sequence>
<protein>
    <submittedName>
        <fullName evidence="1">Uncharacterized protein</fullName>
    </submittedName>
</protein>
<reference evidence="1" key="1">
    <citation type="submission" date="2015-10" db="EMBL/GenBank/DDBJ databases">
        <authorList>
            <person name="Gilbert D.G."/>
        </authorList>
    </citation>
    <scope>NUCLEOTIDE SEQUENCE</scope>
    <source>
        <strain evidence="1">Phyl III-seqv23</strain>
    </source>
</reference>
<dbReference type="EMBL" id="LN899820">
    <property type="protein sequence ID" value="CUV54040.1"/>
    <property type="molecule type" value="Genomic_DNA"/>
</dbReference>
<accession>A0A0S4WRA6</accession>
<gene>
    <name evidence="1" type="ORF">RUN215_v1_220047</name>
</gene>
<name>A0A0S4WRA6_RALSL</name>
<organism evidence="1">
    <name type="scientific">Ralstonia solanacearum</name>
    <name type="common">Pseudomonas solanacearum</name>
    <dbReference type="NCBI Taxonomy" id="305"/>
    <lineage>
        <taxon>Bacteria</taxon>
        <taxon>Pseudomonadati</taxon>
        <taxon>Pseudomonadota</taxon>
        <taxon>Betaproteobacteria</taxon>
        <taxon>Burkholderiales</taxon>
        <taxon>Burkholderiaceae</taxon>
        <taxon>Ralstonia</taxon>
        <taxon>Ralstonia solanacearum species complex</taxon>
    </lineage>
</organism>
<dbReference type="AlphaFoldDB" id="A0A0S4WRA6"/>
<evidence type="ECO:0000313" key="1">
    <source>
        <dbReference type="EMBL" id="CUV54040.1"/>
    </source>
</evidence>